<feature type="non-terminal residue" evidence="1">
    <location>
        <position position="1"/>
    </location>
</feature>
<evidence type="ECO:0000313" key="1">
    <source>
        <dbReference type="EMBL" id="KAK8746832.1"/>
    </source>
</evidence>
<dbReference type="Proteomes" id="UP001445076">
    <property type="component" value="Unassembled WGS sequence"/>
</dbReference>
<dbReference type="AlphaFoldDB" id="A0AAW0Y517"/>
<gene>
    <name evidence="1" type="ORF">OTU49_016841</name>
</gene>
<evidence type="ECO:0008006" key="3">
    <source>
        <dbReference type="Google" id="ProtNLM"/>
    </source>
</evidence>
<dbReference type="EMBL" id="JARKIK010000016">
    <property type="protein sequence ID" value="KAK8746832.1"/>
    <property type="molecule type" value="Genomic_DNA"/>
</dbReference>
<organism evidence="1 2">
    <name type="scientific">Cherax quadricarinatus</name>
    <name type="common">Australian red claw crayfish</name>
    <dbReference type="NCBI Taxonomy" id="27406"/>
    <lineage>
        <taxon>Eukaryota</taxon>
        <taxon>Metazoa</taxon>
        <taxon>Ecdysozoa</taxon>
        <taxon>Arthropoda</taxon>
        <taxon>Crustacea</taxon>
        <taxon>Multicrustacea</taxon>
        <taxon>Malacostraca</taxon>
        <taxon>Eumalacostraca</taxon>
        <taxon>Eucarida</taxon>
        <taxon>Decapoda</taxon>
        <taxon>Pleocyemata</taxon>
        <taxon>Astacidea</taxon>
        <taxon>Parastacoidea</taxon>
        <taxon>Parastacidae</taxon>
        <taxon>Cherax</taxon>
    </lineage>
</organism>
<keyword evidence="2" id="KW-1185">Reference proteome</keyword>
<protein>
    <recommendedName>
        <fullName evidence="3">Adhesin domain-containing protein</fullName>
    </recommendedName>
</protein>
<sequence length="249" mass="27049">SLIVFLNIGDLDVKLFDKASVHILGMEADEVNLSTEEGDVNTHGLKSHNIHITTNHGNITSEGTMQGSLFIWAKKTHIKAKRLQGLMLNIEAEELSTAIDSSYMNEGQISAKCGDVIIKNLHGCTDLLIKQGRIFITGFHGQLSGFVGSGQVDIQVTDVTANSTLHINEGSLVLSILENPRHDIEVTAPSLDISEQIRSTGTISNSNKTFNLRKLNSEEHTLKATVINGGAKIKCQDWFSSLGISTDVQ</sequence>
<name>A0AAW0Y517_CHEQU</name>
<evidence type="ECO:0000313" key="2">
    <source>
        <dbReference type="Proteomes" id="UP001445076"/>
    </source>
</evidence>
<dbReference type="PANTHER" id="PTHR34094">
    <property type="match status" value="1"/>
</dbReference>
<dbReference type="PANTHER" id="PTHR34094:SF1">
    <property type="entry name" value="PROTEIN FAM185A"/>
    <property type="match status" value="1"/>
</dbReference>
<accession>A0AAW0Y517</accession>
<proteinExistence type="predicted"/>
<comment type="caution">
    <text evidence="1">The sequence shown here is derived from an EMBL/GenBank/DDBJ whole genome shotgun (WGS) entry which is preliminary data.</text>
</comment>
<reference evidence="1 2" key="1">
    <citation type="journal article" date="2024" name="BMC Genomics">
        <title>Genome assembly of redclaw crayfish (Cherax quadricarinatus) provides insights into its immune adaptation and hypoxia tolerance.</title>
        <authorList>
            <person name="Liu Z."/>
            <person name="Zheng J."/>
            <person name="Li H."/>
            <person name="Fang K."/>
            <person name="Wang S."/>
            <person name="He J."/>
            <person name="Zhou D."/>
            <person name="Weng S."/>
            <person name="Chi M."/>
            <person name="Gu Z."/>
            <person name="He J."/>
            <person name="Li F."/>
            <person name="Wang M."/>
        </authorList>
    </citation>
    <scope>NUCLEOTIDE SEQUENCE [LARGE SCALE GENOMIC DNA]</scope>
    <source>
        <strain evidence="1">ZL_2023a</strain>
    </source>
</reference>